<evidence type="ECO:0000313" key="2">
    <source>
        <dbReference type="Proteomes" id="UP000503540"/>
    </source>
</evidence>
<dbReference type="CDD" id="cd05233">
    <property type="entry name" value="SDR_c"/>
    <property type="match status" value="1"/>
</dbReference>
<dbReference type="PANTHER" id="PTHR43431">
    <property type="entry name" value="OXIDOREDUCTASE, SHORT CHAIN DEHYDROGENASE/REDUCTASE FAMILY (AFU_ORTHOLOGUE AFUA_5G14000)"/>
    <property type="match status" value="1"/>
</dbReference>
<dbReference type="Pfam" id="PF00106">
    <property type="entry name" value="adh_short"/>
    <property type="match status" value="1"/>
</dbReference>
<dbReference type="AlphaFoldDB" id="A0A6G9Y4D4"/>
<dbReference type="PANTHER" id="PTHR43431:SF7">
    <property type="entry name" value="OXIDOREDUCTASE, SHORT CHAIN DEHYDROGENASE_REDUCTASE FAMILY (AFU_ORTHOLOGUE AFUA_5G14000)"/>
    <property type="match status" value="1"/>
</dbReference>
<dbReference type="InterPro" id="IPR036291">
    <property type="entry name" value="NAD(P)-bd_dom_sf"/>
</dbReference>
<accession>A0A6G9Y4D4</accession>
<dbReference type="InterPro" id="IPR002347">
    <property type="entry name" value="SDR_fam"/>
</dbReference>
<keyword evidence="2" id="KW-1185">Reference proteome</keyword>
<dbReference type="EMBL" id="CP046172">
    <property type="protein sequence ID" value="QIS08088.1"/>
    <property type="molecule type" value="Genomic_DNA"/>
</dbReference>
<dbReference type="Proteomes" id="UP000503540">
    <property type="component" value="Chromosome"/>
</dbReference>
<protein>
    <submittedName>
        <fullName evidence="1">SDR family oxidoreductase</fullName>
    </submittedName>
</protein>
<sequence>MTKTIAIFGFGPGLGMGTARRFGREGFRIAVIGRDPVKAKAHVEDLAAEGITATAYTADVMDEAQVFRVVDEITSATGPIDVAMHGAAAEMADRVASTLAVEPAALRIPLTIKVYSPMWMVRALAPAMIERGDGALLFSSGHSTRHVQPYLGNFGMALGAQHAYVQQLAAELRDSGVYVGLLSIGALIGASKAERLVEEHPELIPPGLEIVRMTNDELGEHYWRMYTERDRVEVEVGFPS</sequence>
<dbReference type="KEGG" id="nah:F5544_00780"/>
<dbReference type="Gene3D" id="3.40.50.720">
    <property type="entry name" value="NAD(P)-binding Rossmann-like Domain"/>
    <property type="match status" value="1"/>
</dbReference>
<name>A0A6G9Y4D4_9NOCA</name>
<organism evidence="1 2">
    <name type="scientific">Nocardia arthritidis</name>
    <dbReference type="NCBI Taxonomy" id="228602"/>
    <lineage>
        <taxon>Bacteria</taxon>
        <taxon>Bacillati</taxon>
        <taxon>Actinomycetota</taxon>
        <taxon>Actinomycetes</taxon>
        <taxon>Mycobacteriales</taxon>
        <taxon>Nocardiaceae</taxon>
        <taxon>Nocardia</taxon>
    </lineage>
</organism>
<evidence type="ECO:0000313" key="1">
    <source>
        <dbReference type="EMBL" id="QIS08088.1"/>
    </source>
</evidence>
<dbReference type="RefSeq" id="WP_167471397.1">
    <property type="nucleotide sequence ID" value="NZ_CP046172.1"/>
</dbReference>
<reference evidence="1 2" key="1">
    <citation type="journal article" date="2019" name="ACS Chem. Biol.">
        <title>Identification and Mobilization of a Cryptic Antibiotic Biosynthesis Gene Locus from a Human-Pathogenic Nocardia Isolate.</title>
        <authorList>
            <person name="Herisse M."/>
            <person name="Ishida K."/>
            <person name="Porter J.L."/>
            <person name="Howden B."/>
            <person name="Hertweck C."/>
            <person name="Stinear T.P."/>
            <person name="Pidot S.J."/>
        </authorList>
    </citation>
    <scope>NUCLEOTIDE SEQUENCE [LARGE SCALE GENOMIC DNA]</scope>
    <source>
        <strain evidence="1 2">AUSMDU00012717</strain>
    </source>
</reference>
<dbReference type="SUPFAM" id="SSF51735">
    <property type="entry name" value="NAD(P)-binding Rossmann-fold domains"/>
    <property type="match status" value="1"/>
</dbReference>
<proteinExistence type="predicted"/>
<gene>
    <name evidence="1" type="ORF">F5544_00780</name>
</gene>